<dbReference type="EMBL" id="AP029612">
    <property type="protein sequence ID" value="BFG70763.1"/>
    <property type="molecule type" value="Genomic_DNA"/>
</dbReference>
<evidence type="ECO:0000313" key="1">
    <source>
        <dbReference type="EMBL" id="BFG70763.1"/>
    </source>
</evidence>
<dbReference type="InterPro" id="IPR005901">
    <property type="entry name" value="GLPGLI"/>
</dbReference>
<organism evidence="1">
    <name type="scientific">Sediminibacterium sp. KACHI17</name>
    <dbReference type="NCBI Taxonomy" id="1751071"/>
    <lineage>
        <taxon>Bacteria</taxon>
        <taxon>Pseudomonadati</taxon>
        <taxon>Bacteroidota</taxon>
        <taxon>Chitinophagia</taxon>
        <taxon>Chitinophagales</taxon>
        <taxon>Chitinophagaceae</taxon>
        <taxon>Sediminibacterium</taxon>
    </lineage>
</organism>
<dbReference type="RefSeq" id="WP_353548401.1">
    <property type="nucleotide sequence ID" value="NZ_AP029612.1"/>
</dbReference>
<sequence>MKKAFLLISAAMGISALQAQIKEGTIVYERKVNNHRSITNEQMRAMIPEFRISKHLLIFSDSISIYRMIPENEAPDPFAGGAGAGGGNGIRMSFNMAGGSDGGDLYKNFSQSKSILSSELAGKSYLVVDSITQQPWKLTNETKQILGYTCLKATRKITVQATQMRTISIGGPSASASSDTTRPKPREIELVAWYAQDIASPVGPENYGQLPGVIMELNSDNGATVYTALEFKKEVDPKQLKEPKKGKTVTASEFSKMRMEMMQQQFQNGGIRFGG</sequence>
<name>A0AAT9GJI5_9BACT</name>
<gene>
    <name evidence="1" type="ORF">KACHI17_16440</name>
</gene>
<proteinExistence type="predicted"/>
<reference evidence="1" key="1">
    <citation type="submission" date="2024-02" db="EMBL/GenBank/DDBJ databases">
        <title>Sediminibacterium planktonica sp. nov. and Sediminibacterium longus sp. nov., isolated from surface lake and river water.</title>
        <authorList>
            <person name="Watanabe K."/>
            <person name="Takemine S."/>
            <person name="Ishii Y."/>
            <person name="Ogata Y."/>
            <person name="Shindo C."/>
            <person name="Suda W."/>
        </authorList>
    </citation>
    <scope>NUCLEOTIDE SEQUENCE</scope>
    <source>
        <strain evidence="1">KACHI17</strain>
    </source>
</reference>
<accession>A0AAT9GJI5</accession>
<dbReference type="Pfam" id="PF09697">
    <property type="entry name" value="Porph_ging"/>
    <property type="match status" value="1"/>
</dbReference>
<protein>
    <submittedName>
        <fullName evidence="1">GLPGLI family protein</fullName>
    </submittedName>
</protein>
<dbReference type="AlphaFoldDB" id="A0AAT9GJI5"/>
<dbReference type="NCBIfam" id="TIGR01200">
    <property type="entry name" value="GLPGLI"/>
    <property type="match status" value="1"/>
</dbReference>